<dbReference type="InterPro" id="IPR010982">
    <property type="entry name" value="Lambda_DNA-bd_dom_sf"/>
</dbReference>
<dbReference type="Gene3D" id="1.10.260.40">
    <property type="entry name" value="lambda repressor-like DNA-binding domains"/>
    <property type="match status" value="1"/>
</dbReference>
<keyword evidence="1" id="KW-0805">Transcription regulation</keyword>
<dbReference type="OrthoDB" id="5756154at2"/>
<dbReference type="SUPFAM" id="SSF53822">
    <property type="entry name" value="Periplasmic binding protein-like I"/>
    <property type="match status" value="1"/>
</dbReference>
<dbReference type="HOGENOM" id="CLU_037628_0_0_6"/>
<keyword evidence="5" id="KW-0813">Transport</keyword>
<dbReference type="AlphaFoldDB" id="Q2SMS8"/>
<dbReference type="InterPro" id="IPR000843">
    <property type="entry name" value="HTH_LacI"/>
</dbReference>
<dbReference type="SMART" id="SM00354">
    <property type="entry name" value="HTH_LACI"/>
    <property type="match status" value="1"/>
</dbReference>
<feature type="domain" description="HTH lacI-type" evidence="4">
    <location>
        <begin position="5"/>
        <end position="56"/>
    </location>
</feature>
<dbReference type="Pfam" id="PF00356">
    <property type="entry name" value="LacI"/>
    <property type="match status" value="1"/>
</dbReference>
<evidence type="ECO:0000259" key="4">
    <source>
        <dbReference type="PROSITE" id="PS50932"/>
    </source>
</evidence>
<evidence type="ECO:0000256" key="3">
    <source>
        <dbReference type="ARBA" id="ARBA00023163"/>
    </source>
</evidence>
<dbReference type="KEGG" id="hch:HCH_01170"/>
<protein>
    <submittedName>
        <fullName evidence="5">ABC-type sugar transport system, periplasmic component</fullName>
    </submittedName>
</protein>
<reference evidence="5 6" key="1">
    <citation type="journal article" date="2005" name="Nucleic Acids Res.">
        <title>Genomic blueprint of Hahella chejuensis, a marine microbe producing an algicidal agent.</title>
        <authorList>
            <person name="Jeong H."/>
            <person name="Yim J.H."/>
            <person name="Lee C."/>
            <person name="Choi S.-H."/>
            <person name="Park Y.K."/>
            <person name="Yoon S.H."/>
            <person name="Hur C.-G."/>
            <person name="Kang H.-Y."/>
            <person name="Kim D."/>
            <person name="Lee H.H."/>
            <person name="Park K.H."/>
            <person name="Park S.-H."/>
            <person name="Park H.-S."/>
            <person name="Lee H.K."/>
            <person name="Oh T.K."/>
            <person name="Kim J.F."/>
        </authorList>
    </citation>
    <scope>NUCLEOTIDE SEQUENCE [LARGE SCALE GENOMIC DNA]</scope>
    <source>
        <strain evidence="5 6">KCTC 2396</strain>
    </source>
</reference>
<dbReference type="CDD" id="cd06307">
    <property type="entry name" value="PBP1_sugar_binding"/>
    <property type="match status" value="1"/>
</dbReference>
<keyword evidence="6" id="KW-1185">Reference proteome</keyword>
<dbReference type="RefSeq" id="WP_011395121.1">
    <property type="nucleotide sequence ID" value="NC_007645.1"/>
</dbReference>
<name>Q2SMS8_HAHCH</name>
<dbReference type="GO" id="GO:0000976">
    <property type="term" value="F:transcription cis-regulatory region binding"/>
    <property type="evidence" value="ECO:0007669"/>
    <property type="project" value="TreeGrafter"/>
</dbReference>
<dbReference type="GO" id="GO:0003700">
    <property type="term" value="F:DNA-binding transcription factor activity"/>
    <property type="evidence" value="ECO:0007669"/>
    <property type="project" value="TreeGrafter"/>
</dbReference>
<dbReference type="Gene3D" id="3.40.50.2300">
    <property type="match status" value="2"/>
</dbReference>
<evidence type="ECO:0000313" key="6">
    <source>
        <dbReference type="Proteomes" id="UP000000238"/>
    </source>
</evidence>
<keyword evidence="3" id="KW-0804">Transcription</keyword>
<gene>
    <name evidence="5" type="ordered locus">HCH_01170</name>
</gene>
<dbReference type="CDD" id="cd01392">
    <property type="entry name" value="HTH_LacI"/>
    <property type="match status" value="1"/>
</dbReference>
<keyword evidence="5" id="KW-0762">Sugar transport</keyword>
<dbReference type="PROSITE" id="PS00356">
    <property type="entry name" value="HTH_LACI_1"/>
    <property type="match status" value="1"/>
</dbReference>
<evidence type="ECO:0000313" key="5">
    <source>
        <dbReference type="EMBL" id="ABC28046.1"/>
    </source>
</evidence>
<dbReference type="EMBL" id="CP000155">
    <property type="protein sequence ID" value="ABC28046.1"/>
    <property type="molecule type" value="Genomic_DNA"/>
</dbReference>
<dbReference type="InterPro" id="IPR025997">
    <property type="entry name" value="SBP_2_dom"/>
</dbReference>
<organism evidence="5 6">
    <name type="scientific">Hahella chejuensis (strain KCTC 2396)</name>
    <dbReference type="NCBI Taxonomy" id="349521"/>
    <lineage>
        <taxon>Bacteria</taxon>
        <taxon>Pseudomonadati</taxon>
        <taxon>Pseudomonadota</taxon>
        <taxon>Gammaproteobacteria</taxon>
        <taxon>Oceanospirillales</taxon>
        <taxon>Hahellaceae</taxon>
        <taxon>Hahella</taxon>
    </lineage>
</organism>
<dbReference type="STRING" id="349521.HCH_01170"/>
<dbReference type="PROSITE" id="PS50932">
    <property type="entry name" value="HTH_LACI_2"/>
    <property type="match status" value="1"/>
</dbReference>
<evidence type="ECO:0000256" key="2">
    <source>
        <dbReference type="ARBA" id="ARBA00023125"/>
    </source>
</evidence>
<accession>Q2SMS8</accession>
<proteinExistence type="predicted"/>
<dbReference type="GO" id="GO:0055085">
    <property type="term" value="P:transmembrane transport"/>
    <property type="evidence" value="ECO:0007669"/>
    <property type="project" value="UniProtKB-ARBA"/>
</dbReference>
<keyword evidence="2" id="KW-0238">DNA-binding</keyword>
<dbReference type="eggNOG" id="COG1609">
    <property type="taxonomic scope" value="Bacteria"/>
</dbReference>
<dbReference type="PANTHER" id="PTHR30146">
    <property type="entry name" value="LACI-RELATED TRANSCRIPTIONAL REPRESSOR"/>
    <property type="match status" value="1"/>
</dbReference>
<dbReference type="InterPro" id="IPR028082">
    <property type="entry name" value="Peripla_BP_I"/>
</dbReference>
<evidence type="ECO:0000256" key="1">
    <source>
        <dbReference type="ARBA" id="ARBA00023015"/>
    </source>
</evidence>
<dbReference type="PANTHER" id="PTHR30146:SF152">
    <property type="entry name" value="TRANSCRIPTIONAL REGULATORY PROTEIN"/>
    <property type="match status" value="1"/>
</dbReference>
<dbReference type="Pfam" id="PF13407">
    <property type="entry name" value="Peripla_BP_4"/>
    <property type="match status" value="1"/>
</dbReference>
<sequence length="343" mass="37255">MSKRPTITDLAQAAGVSPATVDRVLNNRSKVREATAQRVLLAAEDIGYHASGLLKKRFQESKPHKTIALLLQRSAEAFYQTLGVALVNAASRQRDYQIQTQLIFMDEVSPAYISSQLQQAAETSDAIALVALDHHSINQVIEQLANQGIPVITLLSQLSTQACAGHLGLDSRKAGRSAAWAISRLAKTEGEVGILLGSHRYLNQEISEISFISYFRELGRSFRLLDPILNLDDDRLAAEATAQLLASHPDLTALYSAGGGMAGMISALRSEAADRKLIVICNELTPSTRDALNEGLVDMVIATPVERLAAEAIALFVRAFNDKGEPRFAPVLLAPELHIRENI</sequence>
<dbReference type="SUPFAM" id="SSF47413">
    <property type="entry name" value="lambda repressor-like DNA-binding domains"/>
    <property type="match status" value="1"/>
</dbReference>
<dbReference type="Proteomes" id="UP000000238">
    <property type="component" value="Chromosome"/>
</dbReference>